<name>W7TL49_9STRA</name>
<feature type="transmembrane region" description="Helical" evidence="8">
    <location>
        <begin position="173"/>
        <end position="197"/>
    </location>
</feature>
<evidence type="ECO:0000256" key="3">
    <source>
        <dbReference type="ARBA" id="ARBA00022475"/>
    </source>
</evidence>
<sequence length="553" mass="60188">MSETIAPLLAAKKAVIVSPPSPSPKEHQIGTAALAALIFFSVSGGPFGMEEAVQSAGPLVTIVGLLVLPMLWSVPEALITAECAPAFAEPSGSVAWVESAFGPFWGWMKGYLSWLSGVTDNALYPVLIADYLTSFFHKEAETIGVVDGLHRVLLLLGLTLVLTYLNWRGLDVVGTAAIVLMTLCMLPFVIMCIAALVQYNKLDGSRLGELPEGGWGAVQWSSLLNILFWQLNYWDSVATFAGDVKNPGKAFPRALAIAVALVVLSTLVPLATAVTGTRFAYTEYTDGFFGKVGSDLVGKWLGALIALAAALSSVGMFEAEMASDAFSLMGLAERGHLPAFFAHRSRHGTPSAAIVCSACGITFLASMSFLEIVQVLNFLYMLAMLIEFAAFVRLRVVLPCLPRPYRIPLGTWGICAMLSGPVMLLVCMLAMAPLKTWLICGVAVLMGCGLYYVLHHPCTRRRCVFLQDPFERRRDASTSSVLRVYGTDDLGYVLEYPSDWQFTISFRTGIGGPNYPNTFLQEKRSAMALHFRPKMCVKFQRGYGTWSYIPRHV</sequence>
<evidence type="ECO:0000313" key="9">
    <source>
        <dbReference type="EMBL" id="EWM24218.1"/>
    </source>
</evidence>
<keyword evidence="5 8" id="KW-1133">Transmembrane helix</keyword>
<keyword evidence="2" id="KW-0813">Transport</keyword>
<dbReference type="Proteomes" id="UP000019335">
    <property type="component" value="Chromosome 14"/>
</dbReference>
<gene>
    <name evidence="9" type="ORF">Naga_100020g18</name>
</gene>
<feature type="transmembrane region" description="Helical" evidence="8">
    <location>
        <begin position="111"/>
        <end position="136"/>
    </location>
</feature>
<comment type="caution">
    <text evidence="9">The sequence shown here is derived from an EMBL/GenBank/DDBJ whole genome shotgun (WGS) entry which is preliminary data.</text>
</comment>
<evidence type="ECO:0000256" key="5">
    <source>
        <dbReference type="ARBA" id="ARBA00022989"/>
    </source>
</evidence>
<feature type="transmembrane region" description="Helical" evidence="8">
    <location>
        <begin position="300"/>
        <end position="319"/>
    </location>
</feature>
<evidence type="ECO:0000256" key="7">
    <source>
        <dbReference type="ARBA" id="ARBA00024041"/>
    </source>
</evidence>
<feature type="transmembrane region" description="Helical" evidence="8">
    <location>
        <begin position="409"/>
        <end position="431"/>
    </location>
</feature>
<dbReference type="FunFam" id="1.20.1740.10:FF:000041">
    <property type="entry name" value="Amino acid permease, putative"/>
    <property type="match status" value="1"/>
</dbReference>
<dbReference type="OrthoDB" id="5982228at2759"/>
<comment type="subcellular location">
    <subcellularLocation>
        <location evidence="1">Cell membrane</location>
        <topology evidence="1">Multi-pass membrane protein</topology>
    </subcellularLocation>
</comment>
<dbReference type="GO" id="GO:0005886">
    <property type="term" value="C:plasma membrane"/>
    <property type="evidence" value="ECO:0007669"/>
    <property type="project" value="UniProtKB-SubCell"/>
</dbReference>
<dbReference type="EMBL" id="AZIL01001306">
    <property type="protein sequence ID" value="EWM24218.1"/>
    <property type="molecule type" value="Genomic_DNA"/>
</dbReference>
<accession>W7TL49</accession>
<keyword evidence="6 8" id="KW-0472">Membrane</keyword>
<proteinExistence type="inferred from homology"/>
<feature type="transmembrane region" description="Helical" evidence="8">
    <location>
        <begin position="378"/>
        <end position="397"/>
    </location>
</feature>
<evidence type="ECO:0000256" key="8">
    <source>
        <dbReference type="SAM" id="Phobius"/>
    </source>
</evidence>
<dbReference type="Gene3D" id="1.20.1740.10">
    <property type="entry name" value="Amino acid/polyamine transporter I"/>
    <property type="match status" value="1"/>
</dbReference>
<dbReference type="PANTHER" id="PTHR45826:SF2">
    <property type="entry name" value="AMINO ACID TRANSPORTER"/>
    <property type="match status" value="1"/>
</dbReference>
<reference evidence="9 10" key="1">
    <citation type="journal article" date="2014" name="Mol. Plant">
        <title>Chromosome Scale Genome Assembly and Transcriptome Profiling of Nannochloropsis gaditana in Nitrogen Depletion.</title>
        <authorList>
            <person name="Corteggiani Carpinelli E."/>
            <person name="Telatin A."/>
            <person name="Vitulo N."/>
            <person name="Forcato C."/>
            <person name="D'Angelo M."/>
            <person name="Schiavon R."/>
            <person name="Vezzi A."/>
            <person name="Giacometti G.M."/>
            <person name="Morosinotto T."/>
            <person name="Valle G."/>
        </authorList>
    </citation>
    <scope>NUCLEOTIDE SEQUENCE [LARGE SCALE GENOMIC DNA]</scope>
    <source>
        <strain evidence="9 10">B-31</strain>
    </source>
</reference>
<protein>
    <submittedName>
        <fullName evidence="9">Amino acid permease family protein</fullName>
    </submittedName>
</protein>
<evidence type="ECO:0000313" key="10">
    <source>
        <dbReference type="Proteomes" id="UP000019335"/>
    </source>
</evidence>
<evidence type="ECO:0000256" key="1">
    <source>
        <dbReference type="ARBA" id="ARBA00004651"/>
    </source>
</evidence>
<evidence type="ECO:0000256" key="2">
    <source>
        <dbReference type="ARBA" id="ARBA00022448"/>
    </source>
</evidence>
<keyword evidence="4 8" id="KW-0812">Transmembrane</keyword>
<dbReference type="GO" id="GO:0015203">
    <property type="term" value="F:polyamine transmembrane transporter activity"/>
    <property type="evidence" value="ECO:0007669"/>
    <property type="project" value="UniProtKB-ARBA"/>
</dbReference>
<feature type="transmembrane region" description="Helical" evidence="8">
    <location>
        <begin position="437"/>
        <end position="454"/>
    </location>
</feature>
<feature type="transmembrane region" description="Helical" evidence="8">
    <location>
        <begin position="148"/>
        <end position="167"/>
    </location>
</feature>
<dbReference type="AlphaFoldDB" id="W7TL49"/>
<organism evidence="9 10">
    <name type="scientific">Nannochloropsis gaditana</name>
    <dbReference type="NCBI Taxonomy" id="72520"/>
    <lineage>
        <taxon>Eukaryota</taxon>
        <taxon>Sar</taxon>
        <taxon>Stramenopiles</taxon>
        <taxon>Ochrophyta</taxon>
        <taxon>Eustigmatophyceae</taxon>
        <taxon>Eustigmatales</taxon>
        <taxon>Monodopsidaceae</taxon>
        <taxon>Nannochloropsis</taxon>
    </lineage>
</organism>
<feature type="transmembrane region" description="Helical" evidence="8">
    <location>
        <begin position="352"/>
        <end position="372"/>
    </location>
</feature>
<feature type="transmembrane region" description="Helical" evidence="8">
    <location>
        <begin position="29"/>
        <end position="49"/>
    </location>
</feature>
<dbReference type="Pfam" id="PF13520">
    <property type="entry name" value="AA_permease_2"/>
    <property type="match status" value="1"/>
</dbReference>
<dbReference type="PANTHER" id="PTHR45826">
    <property type="entry name" value="POLYAMINE TRANSPORTER PUT1"/>
    <property type="match status" value="1"/>
</dbReference>
<evidence type="ECO:0000256" key="6">
    <source>
        <dbReference type="ARBA" id="ARBA00023136"/>
    </source>
</evidence>
<evidence type="ECO:0000256" key="4">
    <source>
        <dbReference type="ARBA" id="ARBA00022692"/>
    </source>
</evidence>
<feature type="transmembrane region" description="Helical" evidence="8">
    <location>
        <begin position="56"/>
        <end position="72"/>
    </location>
</feature>
<keyword evidence="10" id="KW-1185">Reference proteome</keyword>
<keyword evidence="3" id="KW-1003">Cell membrane</keyword>
<comment type="similarity">
    <text evidence="7">Belongs to the amino acid-polyamine-organocation (APC) superfamily. Polyamine:cation symporter (PHS) (TC 2.A.3.12) family.</text>
</comment>
<dbReference type="InterPro" id="IPR002293">
    <property type="entry name" value="AA/rel_permease1"/>
</dbReference>
<feature type="transmembrane region" description="Helical" evidence="8">
    <location>
        <begin position="255"/>
        <end position="280"/>
    </location>
</feature>
<dbReference type="InterPro" id="IPR044566">
    <property type="entry name" value="RMV1-like"/>
</dbReference>